<dbReference type="STRING" id="33007.HMPREF3198_00974"/>
<evidence type="ECO:0000313" key="2">
    <source>
        <dbReference type="Proteomes" id="UP000235122"/>
    </source>
</evidence>
<keyword evidence="2" id="KW-1185">Reference proteome</keyword>
<proteinExistence type="predicted"/>
<dbReference type="Proteomes" id="UP000235122">
    <property type="component" value="Unassembled WGS sequence"/>
</dbReference>
<gene>
    <name evidence="1" type="ORF">CYJ19_01645</name>
</gene>
<dbReference type="AlphaFoldDB" id="A0A2I1IQB8"/>
<accession>A0A2I1IQB8</accession>
<reference evidence="1 2" key="1">
    <citation type="submission" date="2017-12" db="EMBL/GenBank/DDBJ databases">
        <title>Phylogenetic diversity of female urinary microbiome.</title>
        <authorList>
            <person name="Thomas-White K."/>
            <person name="Wolfe A.J."/>
        </authorList>
    </citation>
    <scope>NUCLEOTIDE SEQUENCE [LARGE SCALE GENOMIC DNA]</scope>
    <source>
        <strain evidence="1 2">UMB0402</strain>
    </source>
</reference>
<evidence type="ECO:0000313" key="1">
    <source>
        <dbReference type="EMBL" id="PKY73313.1"/>
    </source>
</evidence>
<comment type="caution">
    <text evidence="1">The sequence shown here is derived from an EMBL/GenBank/DDBJ whole genome shotgun (WGS) entry which is preliminary data.</text>
</comment>
<sequence length="90" mass="9651">MSKTRADETSNCHLIIAHRLALTLTNTHQLVVGALIVAKEVKHMGRNRKQTSAKVASKASKILTDGRYGKDSKSVAASALAQAKPSKRGK</sequence>
<protein>
    <submittedName>
        <fullName evidence="1">Uncharacterized protein</fullName>
    </submittedName>
</protein>
<organism evidence="1 2">
    <name type="scientific">Winkia neuii</name>
    <dbReference type="NCBI Taxonomy" id="33007"/>
    <lineage>
        <taxon>Bacteria</taxon>
        <taxon>Bacillati</taxon>
        <taxon>Actinomycetota</taxon>
        <taxon>Actinomycetes</taxon>
        <taxon>Actinomycetales</taxon>
        <taxon>Actinomycetaceae</taxon>
        <taxon>Winkia</taxon>
    </lineage>
</organism>
<dbReference type="EMBL" id="PKKO01000001">
    <property type="protein sequence ID" value="PKY73313.1"/>
    <property type="molecule type" value="Genomic_DNA"/>
</dbReference>
<name>A0A2I1IQB8_9ACTO</name>